<dbReference type="Gene3D" id="2.130.10.10">
    <property type="entry name" value="YVTN repeat-like/Quinoprotein amine dehydrogenase"/>
    <property type="match status" value="2"/>
</dbReference>
<dbReference type="InterPro" id="IPR015943">
    <property type="entry name" value="WD40/YVTN_repeat-like_dom_sf"/>
</dbReference>
<organism evidence="3 4">
    <name type="scientific">Tenggerimyces flavus</name>
    <dbReference type="NCBI Taxonomy" id="1708749"/>
    <lineage>
        <taxon>Bacteria</taxon>
        <taxon>Bacillati</taxon>
        <taxon>Actinomycetota</taxon>
        <taxon>Actinomycetes</taxon>
        <taxon>Propionibacteriales</taxon>
        <taxon>Nocardioidaceae</taxon>
        <taxon>Tenggerimyces</taxon>
    </lineage>
</organism>
<dbReference type="EMBL" id="JBHRZH010000015">
    <property type="protein sequence ID" value="MFC3762467.1"/>
    <property type="molecule type" value="Genomic_DNA"/>
</dbReference>
<feature type="transmembrane region" description="Helical" evidence="2">
    <location>
        <begin position="43"/>
        <end position="64"/>
    </location>
</feature>
<sequence length="426" mass="44274">MDPLEDRVRHLLSDDSWRVDADTDSTLRKVREGAKRRRVRRNIGLTAAAVLVVAGGAGGVGYLANVLPNGNGNVTVASDGKEKALQDESGAAGSSQPGPADAGPSPESTDTTGDTFRNQEIAEFTPVSLTAAGPDRFWLLGKGTTGTADVMTTTDGGKTFTPVATIEATVAAGTNELKADSISSIRFAVDGDNGWAYGRALWATHDGGSTWSKVDSLSGKVERLEIASGRAIALVKDGDKWSAWGSPVASDEWTELDVELSDPSDLAVVGSIVVIADRSTDEGVTAASSNGGAEFSRFASPCSPDLSGGTLSVTADSVWLSCPTGTAAAVFVSHDAGRSWDPVEAEKSLPNTVLVGARTSSSTIIAVPGQVEILSDQGKSQTVPIKELGQPTFAGFTNKNVGYVLDLDGKLFRTTDGGQKWSKVRL</sequence>
<gene>
    <name evidence="3" type="ORF">ACFOUW_16620</name>
</gene>
<name>A0ABV7YBE5_9ACTN</name>
<keyword evidence="2" id="KW-1133">Transmembrane helix</keyword>
<evidence type="ECO:0000313" key="4">
    <source>
        <dbReference type="Proteomes" id="UP001595699"/>
    </source>
</evidence>
<feature type="region of interest" description="Disordered" evidence="1">
    <location>
        <begin position="80"/>
        <end position="114"/>
    </location>
</feature>
<evidence type="ECO:0000256" key="1">
    <source>
        <dbReference type="SAM" id="MobiDB-lite"/>
    </source>
</evidence>
<protein>
    <recommendedName>
        <fullName evidence="5">Photosynthesis system II assembly factor Ycf48/Hcf136-like domain-containing protein</fullName>
    </recommendedName>
</protein>
<accession>A0ABV7YBE5</accession>
<keyword evidence="2" id="KW-0472">Membrane</keyword>
<reference evidence="4" key="1">
    <citation type="journal article" date="2019" name="Int. J. Syst. Evol. Microbiol.">
        <title>The Global Catalogue of Microorganisms (GCM) 10K type strain sequencing project: providing services to taxonomists for standard genome sequencing and annotation.</title>
        <authorList>
            <consortium name="The Broad Institute Genomics Platform"/>
            <consortium name="The Broad Institute Genome Sequencing Center for Infectious Disease"/>
            <person name="Wu L."/>
            <person name="Ma J."/>
        </authorList>
    </citation>
    <scope>NUCLEOTIDE SEQUENCE [LARGE SCALE GENOMIC DNA]</scope>
    <source>
        <strain evidence="4">CGMCC 4.7241</strain>
    </source>
</reference>
<dbReference type="SUPFAM" id="SSF110296">
    <property type="entry name" value="Oligoxyloglucan reducing end-specific cellobiohydrolase"/>
    <property type="match status" value="2"/>
</dbReference>
<comment type="caution">
    <text evidence="3">The sequence shown here is derived from an EMBL/GenBank/DDBJ whole genome shotgun (WGS) entry which is preliminary data.</text>
</comment>
<keyword evidence="4" id="KW-1185">Reference proteome</keyword>
<dbReference type="Proteomes" id="UP001595699">
    <property type="component" value="Unassembled WGS sequence"/>
</dbReference>
<evidence type="ECO:0000256" key="2">
    <source>
        <dbReference type="SAM" id="Phobius"/>
    </source>
</evidence>
<keyword evidence="2" id="KW-0812">Transmembrane</keyword>
<evidence type="ECO:0000313" key="3">
    <source>
        <dbReference type="EMBL" id="MFC3762467.1"/>
    </source>
</evidence>
<proteinExistence type="predicted"/>
<dbReference type="RefSeq" id="WP_205118761.1">
    <property type="nucleotide sequence ID" value="NZ_JAFBCM010000001.1"/>
</dbReference>
<evidence type="ECO:0008006" key="5">
    <source>
        <dbReference type="Google" id="ProtNLM"/>
    </source>
</evidence>